<dbReference type="PANTHER" id="PTHR30055">
    <property type="entry name" value="HTH-TYPE TRANSCRIPTIONAL REGULATOR RUTR"/>
    <property type="match status" value="1"/>
</dbReference>
<evidence type="ECO:0000256" key="4">
    <source>
        <dbReference type="PROSITE-ProRule" id="PRU00335"/>
    </source>
</evidence>
<dbReference type="InterPro" id="IPR039536">
    <property type="entry name" value="TetR_C_Proteobacteria"/>
</dbReference>
<proteinExistence type="predicted"/>
<keyword evidence="3" id="KW-0804">Transcription</keyword>
<dbReference type="SUPFAM" id="SSF46689">
    <property type="entry name" value="Homeodomain-like"/>
    <property type="match status" value="1"/>
</dbReference>
<feature type="DNA-binding region" description="H-T-H motif" evidence="4">
    <location>
        <begin position="32"/>
        <end position="51"/>
    </location>
</feature>
<evidence type="ECO:0000256" key="2">
    <source>
        <dbReference type="ARBA" id="ARBA00023125"/>
    </source>
</evidence>
<dbReference type="FunFam" id="1.10.10.60:FF:000141">
    <property type="entry name" value="TetR family transcriptional regulator"/>
    <property type="match status" value="1"/>
</dbReference>
<sequence length="200" mass="22729">MNDSSGQDSVKNSQIVEAATAEFLENGFANASMDRISARAEVSKRTVYKHFESKENLFRELIRRHLAKFTETVNVTYDKDRDIREQLLDLARAEGTLLTSEEVMLTTRLVMSEILRRPDLVEKTQEKTDFKAAFVNLLRKAAEDDKLRIEDANAAADEFLALIKGKAFWPVVFGAPVVSEEEMARIVENSVDMMMSRYAV</sequence>
<gene>
    <name evidence="6" type="primary">envR</name>
    <name evidence="6" type="ORF">TA5114_00754</name>
</gene>
<dbReference type="PRINTS" id="PR00455">
    <property type="entry name" value="HTHTETR"/>
</dbReference>
<dbReference type="Pfam" id="PF14246">
    <property type="entry name" value="TetR_C_7"/>
    <property type="match status" value="1"/>
</dbReference>
<dbReference type="EMBL" id="CYUE01000006">
    <property type="protein sequence ID" value="CUK24965.1"/>
    <property type="molecule type" value="Genomic_DNA"/>
</dbReference>
<dbReference type="InterPro" id="IPR001647">
    <property type="entry name" value="HTH_TetR"/>
</dbReference>
<evidence type="ECO:0000256" key="1">
    <source>
        <dbReference type="ARBA" id="ARBA00023015"/>
    </source>
</evidence>
<keyword evidence="7" id="KW-1185">Reference proteome</keyword>
<evidence type="ECO:0000259" key="5">
    <source>
        <dbReference type="PROSITE" id="PS50977"/>
    </source>
</evidence>
<evidence type="ECO:0000313" key="6">
    <source>
        <dbReference type="EMBL" id="CUK24965.1"/>
    </source>
</evidence>
<reference evidence="7" key="1">
    <citation type="submission" date="2015-09" db="EMBL/GenBank/DDBJ databases">
        <authorList>
            <person name="Rodrigo-Torres Lidia"/>
            <person name="Arahal R.David."/>
        </authorList>
    </citation>
    <scope>NUCLEOTIDE SEQUENCE [LARGE SCALE GENOMIC DNA]</scope>
    <source>
        <strain evidence="7">CECT 5114</strain>
    </source>
</reference>
<dbReference type="Pfam" id="PF00440">
    <property type="entry name" value="TetR_N"/>
    <property type="match status" value="1"/>
</dbReference>
<feature type="domain" description="HTH tetR-type" evidence="5">
    <location>
        <begin position="9"/>
        <end position="69"/>
    </location>
</feature>
<dbReference type="InterPro" id="IPR009057">
    <property type="entry name" value="Homeodomain-like_sf"/>
</dbReference>
<dbReference type="STRING" id="1715691.TA5113_02401"/>
<keyword evidence="1" id="KW-0805">Transcription regulation</keyword>
<dbReference type="PANTHER" id="PTHR30055:SF224">
    <property type="entry name" value="TRANSCRIPTIONAL REGULATOR TETR FAMILY"/>
    <property type="match status" value="1"/>
</dbReference>
<dbReference type="Gene3D" id="1.10.10.60">
    <property type="entry name" value="Homeodomain-like"/>
    <property type="match status" value="1"/>
</dbReference>
<protein>
    <submittedName>
        <fullName evidence="6">Putative acrEF/envCD operon repressor</fullName>
    </submittedName>
</protein>
<dbReference type="AlphaFoldDB" id="A0A0P1IMR5"/>
<dbReference type="RefSeq" id="WP_058313982.1">
    <property type="nucleotide sequence ID" value="NZ_CYTO01000024.1"/>
</dbReference>
<dbReference type="PROSITE" id="PS50977">
    <property type="entry name" value="HTH_TETR_2"/>
    <property type="match status" value="1"/>
</dbReference>
<dbReference type="Gene3D" id="1.10.357.10">
    <property type="entry name" value="Tetracycline Repressor, domain 2"/>
    <property type="match status" value="1"/>
</dbReference>
<evidence type="ECO:0000256" key="3">
    <source>
        <dbReference type="ARBA" id="ARBA00023163"/>
    </source>
</evidence>
<evidence type="ECO:0000313" key="7">
    <source>
        <dbReference type="Proteomes" id="UP000051184"/>
    </source>
</evidence>
<dbReference type="OrthoDB" id="2356263at2"/>
<dbReference type="GO" id="GO:0003700">
    <property type="term" value="F:DNA-binding transcription factor activity"/>
    <property type="evidence" value="ECO:0007669"/>
    <property type="project" value="TreeGrafter"/>
</dbReference>
<dbReference type="PROSITE" id="PS01081">
    <property type="entry name" value="HTH_TETR_1"/>
    <property type="match status" value="1"/>
</dbReference>
<dbReference type="InterPro" id="IPR023772">
    <property type="entry name" value="DNA-bd_HTH_TetR-type_CS"/>
</dbReference>
<dbReference type="GO" id="GO:0000976">
    <property type="term" value="F:transcription cis-regulatory region binding"/>
    <property type="evidence" value="ECO:0007669"/>
    <property type="project" value="TreeGrafter"/>
</dbReference>
<dbReference type="InterPro" id="IPR050109">
    <property type="entry name" value="HTH-type_TetR-like_transc_reg"/>
</dbReference>
<keyword evidence="2 4" id="KW-0238">DNA-binding</keyword>
<name>A0A0P1IMR5_9RHOB</name>
<dbReference type="Proteomes" id="UP000051184">
    <property type="component" value="Unassembled WGS sequence"/>
</dbReference>
<accession>A0A0P1IMR5</accession>
<organism evidence="6 7">
    <name type="scientific">Cognatishimia activa</name>
    <dbReference type="NCBI Taxonomy" id="1715691"/>
    <lineage>
        <taxon>Bacteria</taxon>
        <taxon>Pseudomonadati</taxon>
        <taxon>Pseudomonadota</taxon>
        <taxon>Alphaproteobacteria</taxon>
        <taxon>Rhodobacterales</taxon>
        <taxon>Paracoccaceae</taxon>
        <taxon>Cognatishimia</taxon>
    </lineage>
</organism>